<dbReference type="AlphaFoldDB" id="A0AAV9KMB1"/>
<name>A0AAV9KMB1_9SOLN</name>
<accession>A0AAV9KMB1</accession>
<gene>
    <name evidence="1" type="ORF">R3W88_019462</name>
</gene>
<organism evidence="1 2">
    <name type="scientific">Solanum pinnatisectum</name>
    <name type="common">tansyleaf nightshade</name>
    <dbReference type="NCBI Taxonomy" id="50273"/>
    <lineage>
        <taxon>Eukaryota</taxon>
        <taxon>Viridiplantae</taxon>
        <taxon>Streptophyta</taxon>
        <taxon>Embryophyta</taxon>
        <taxon>Tracheophyta</taxon>
        <taxon>Spermatophyta</taxon>
        <taxon>Magnoliopsida</taxon>
        <taxon>eudicotyledons</taxon>
        <taxon>Gunneridae</taxon>
        <taxon>Pentapetalae</taxon>
        <taxon>asterids</taxon>
        <taxon>lamiids</taxon>
        <taxon>Solanales</taxon>
        <taxon>Solanaceae</taxon>
        <taxon>Solanoideae</taxon>
        <taxon>Solaneae</taxon>
        <taxon>Solanum</taxon>
    </lineage>
</organism>
<proteinExistence type="predicted"/>
<comment type="caution">
    <text evidence="1">The sequence shown here is derived from an EMBL/GenBank/DDBJ whole genome shotgun (WGS) entry which is preliminary data.</text>
</comment>
<evidence type="ECO:0000313" key="2">
    <source>
        <dbReference type="Proteomes" id="UP001311915"/>
    </source>
</evidence>
<sequence length="71" mass="8415">MTKISYERVLVEVDVAQPLPDNIDISTPYCEFQNSMEYYSHPKFYFSCMMFVHDLPHCWNKIDGGVVEEEF</sequence>
<reference evidence="1 2" key="1">
    <citation type="submission" date="2023-10" db="EMBL/GenBank/DDBJ databases">
        <title>Genome-Wide Identification Analysis in wild type Solanum Pinnatisectum Reveals Some Genes Defensing Phytophthora Infestans.</title>
        <authorList>
            <person name="Sun C."/>
        </authorList>
    </citation>
    <scope>NUCLEOTIDE SEQUENCE [LARGE SCALE GENOMIC DNA]</scope>
    <source>
        <strain evidence="1">LQN</strain>
        <tissue evidence="1">Leaf</tissue>
    </source>
</reference>
<keyword evidence="2" id="KW-1185">Reference proteome</keyword>
<protein>
    <submittedName>
        <fullName evidence="1">Uncharacterized protein</fullName>
    </submittedName>
</protein>
<evidence type="ECO:0000313" key="1">
    <source>
        <dbReference type="EMBL" id="KAK4713555.1"/>
    </source>
</evidence>
<dbReference type="Proteomes" id="UP001311915">
    <property type="component" value="Unassembled WGS sequence"/>
</dbReference>
<dbReference type="EMBL" id="JAWPEI010000010">
    <property type="protein sequence ID" value="KAK4713555.1"/>
    <property type="molecule type" value="Genomic_DNA"/>
</dbReference>